<evidence type="ECO:0000259" key="3">
    <source>
        <dbReference type="PROSITE" id="PS50846"/>
    </source>
</evidence>
<feature type="transmembrane region" description="Helical" evidence="2">
    <location>
        <begin position="126"/>
        <end position="150"/>
    </location>
</feature>
<dbReference type="PANTHER" id="PTHR42208:SF1">
    <property type="entry name" value="HEAVY METAL TRANSPORTER"/>
    <property type="match status" value="1"/>
</dbReference>
<dbReference type="SUPFAM" id="SSF49503">
    <property type="entry name" value="Cupredoxins"/>
    <property type="match status" value="1"/>
</dbReference>
<feature type="transmembrane region" description="Helical" evidence="2">
    <location>
        <begin position="90"/>
        <end position="106"/>
    </location>
</feature>
<dbReference type="PROSITE" id="PS01047">
    <property type="entry name" value="HMA_1"/>
    <property type="match status" value="1"/>
</dbReference>
<feature type="transmembrane region" description="Helical" evidence="2">
    <location>
        <begin position="315"/>
        <end position="333"/>
    </location>
</feature>
<evidence type="ECO:0000313" key="4">
    <source>
        <dbReference type="EMBL" id="OGZ32692.1"/>
    </source>
</evidence>
<sequence length="510" mass="55056">MTKAKEHIYFVRGMHCASCEVLIEKKLLELKEIKSAEASVAKEQVLIEYENGKPAIEKLNEIFKESGYVFSEKPTQIKGIQEETGKKEPFIIIASALFLVGIFLFLNRLGLARVLDVSSKSSLPTFFVFGLLAGVSSCAALVGGLVLSMSKQWTELYSSSQSTVKKLNPHLMFNIGRLVSYSLLGAILGIIGSRLQVSLKFTSILILGISVMMIFLGLQMLGVRAFRKFQFTLPRFVSRYVADESKFKGRYMPFLMGALTFFLPCGFTITVQGLALLSGSALQGGLVMLFFALGTMPMLLVIGLSSVKLSNRPHLAYRFAKVAGILVLFFALFNVNSQLNVLGVRSLSDIKTSFAKPTVEKTDKVDDKDLAPVVNGKQVLKMNASASGYKPNYFKVKAGIPVRWEITDTGTSGCTNAVISRNLFDGQIDLNPGQVSVKEFTPEKAGKYKFSCWMGMISGVIEVVDKKEGSAITNAAAAADSNDSANDVIPSGVSGCGCGGGGSGTCGLSN</sequence>
<dbReference type="AlphaFoldDB" id="A0A1G2F4J0"/>
<comment type="caution">
    <text evidence="4">The sequence shown here is derived from an EMBL/GenBank/DDBJ whole genome shotgun (WGS) entry which is preliminary data.</text>
</comment>
<dbReference type="InterPro" id="IPR039447">
    <property type="entry name" value="UreH-like_TM_dom"/>
</dbReference>
<dbReference type="GO" id="GO:0046872">
    <property type="term" value="F:metal ion binding"/>
    <property type="evidence" value="ECO:0007669"/>
    <property type="project" value="UniProtKB-KW"/>
</dbReference>
<dbReference type="InterPro" id="IPR036163">
    <property type="entry name" value="HMA_dom_sf"/>
</dbReference>
<dbReference type="STRING" id="1801990.A2V69_03705"/>
<dbReference type="PROSITE" id="PS50846">
    <property type="entry name" value="HMA_2"/>
    <property type="match status" value="1"/>
</dbReference>
<keyword evidence="2" id="KW-0472">Membrane</keyword>
<dbReference type="InterPro" id="IPR006121">
    <property type="entry name" value="HMA_dom"/>
</dbReference>
<organism evidence="4 5">
    <name type="scientific">Candidatus Portnoybacteria bacterium RBG_13_40_8</name>
    <dbReference type="NCBI Taxonomy" id="1801990"/>
    <lineage>
        <taxon>Bacteria</taxon>
        <taxon>Candidatus Portnoyibacteriota</taxon>
    </lineage>
</organism>
<dbReference type="Proteomes" id="UP000177810">
    <property type="component" value="Unassembled WGS sequence"/>
</dbReference>
<dbReference type="CDD" id="cd00371">
    <property type="entry name" value="HMA"/>
    <property type="match status" value="1"/>
</dbReference>
<keyword evidence="2" id="KW-0812">Transmembrane</keyword>
<reference evidence="4 5" key="1">
    <citation type="journal article" date="2016" name="Nat. Commun.">
        <title>Thousands of microbial genomes shed light on interconnected biogeochemical processes in an aquifer system.</title>
        <authorList>
            <person name="Anantharaman K."/>
            <person name="Brown C.T."/>
            <person name="Hug L.A."/>
            <person name="Sharon I."/>
            <person name="Castelle C.J."/>
            <person name="Probst A.J."/>
            <person name="Thomas B.C."/>
            <person name="Singh A."/>
            <person name="Wilkins M.J."/>
            <person name="Karaoz U."/>
            <person name="Brodie E.L."/>
            <person name="Williams K.H."/>
            <person name="Hubbard S.S."/>
            <person name="Banfield J.F."/>
        </authorList>
    </citation>
    <scope>NUCLEOTIDE SEQUENCE [LARGE SCALE GENOMIC DNA]</scope>
</reference>
<dbReference type="Pfam" id="PF13386">
    <property type="entry name" value="DsbD_2"/>
    <property type="match status" value="1"/>
</dbReference>
<accession>A0A1G2F4J0</accession>
<proteinExistence type="predicted"/>
<feature type="transmembrane region" description="Helical" evidence="2">
    <location>
        <begin position="281"/>
        <end position="303"/>
    </location>
</feature>
<evidence type="ECO:0000256" key="1">
    <source>
        <dbReference type="ARBA" id="ARBA00022723"/>
    </source>
</evidence>
<feature type="domain" description="HMA" evidence="3">
    <location>
        <begin position="5"/>
        <end position="71"/>
    </location>
</feature>
<dbReference type="InterPro" id="IPR017969">
    <property type="entry name" value="Heavy-metal-associated_CS"/>
</dbReference>
<keyword evidence="1" id="KW-0479">Metal-binding</keyword>
<dbReference type="SUPFAM" id="SSF55008">
    <property type="entry name" value="HMA, heavy metal-associated domain"/>
    <property type="match status" value="1"/>
</dbReference>
<dbReference type="Gene3D" id="2.60.40.420">
    <property type="entry name" value="Cupredoxins - blue copper proteins"/>
    <property type="match status" value="1"/>
</dbReference>
<name>A0A1G2F4J0_9BACT</name>
<evidence type="ECO:0000313" key="5">
    <source>
        <dbReference type="Proteomes" id="UP000177810"/>
    </source>
</evidence>
<dbReference type="InterPro" id="IPR028096">
    <property type="entry name" value="EfeO_Cupredoxin"/>
</dbReference>
<protein>
    <recommendedName>
        <fullName evidence="3">HMA domain-containing protein</fullName>
    </recommendedName>
</protein>
<dbReference type="Gene3D" id="3.30.70.100">
    <property type="match status" value="1"/>
</dbReference>
<gene>
    <name evidence="4" type="ORF">A2V69_03705</name>
</gene>
<dbReference type="EMBL" id="MHMT01000015">
    <property type="protein sequence ID" value="OGZ32692.1"/>
    <property type="molecule type" value="Genomic_DNA"/>
</dbReference>
<feature type="transmembrane region" description="Helical" evidence="2">
    <location>
        <begin position="171"/>
        <end position="192"/>
    </location>
</feature>
<dbReference type="PANTHER" id="PTHR42208">
    <property type="entry name" value="HEAVY METAL TRANSPORTER-RELATED"/>
    <property type="match status" value="1"/>
</dbReference>
<dbReference type="InterPro" id="IPR008972">
    <property type="entry name" value="Cupredoxin"/>
</dbReference>
<feature type="transmembrane region" description="Helical" evidence="2">
    <location>
        <begin position="254"/>
        <end position="275"/>
    </location>
</feature>
<feature type="transmembrane region" description="Helical" evidence="2">
    <location>
        <begin position="204"/>
        <end position="226"/>
    </location>
</feature>
<keyword evidence="2" id="KW-1133">Transmembrane helix</keyword>
<dbReference type="Pfam" id="PF13473">
    <property type="entry name" value="Cupredoxin_1"/>
    <property type="match status" value="1"/>
</dbReference>
<evidence type="ECO:0000256" key="2">
    <source>
        <dbReference type="SAM" id="Phobius"/>
    </source>
</evidence>
<dbReference type="Pfam" id="PF00403">
    <property type="entry name" value="HMA"/>
    <property type="match status" value="1"/>
</dbReference>